<dbReference type="Proteomes" id="UP001303046">
    <property type="component" value="Unassembled WGS sequence"/>
</dbReference>
<comment type="caution">
    <text evidence="2">The sequence shown here is derived from an EMBL/GenBank/DDBJ whole genome shotgun (WGS) entry which is preliminary data.</text>
</comment>
<name>A0ABR1CE07_NECAM</name>
<dbReference type="SUPFAM" id="SSF53098">
    <property type="entry name" value="Ribonuclease H-like"/>
    <property type="match status" value="1"/>
</dbReference>
<organism evidence="2 3">
    <name type="scientific">Necator americanus</name>
    <name type="common">Human hookworm</name>
    <dbReference type="NCBI Taxonomy" id="51031"/>
    <lineage>
        <taxon>Eukaryota</taxon>
        <taxon>Metazoa</taxon>
        <taxon>Ecdysozoa</taxon>
        <taxon>Nematoda</taxon>
        <taxon>Chromadorea</taxon>
        <taxon>Rhabditida</taxon>
        <taxon>Rhabditina</taxon>
        <taxon>Rhabditomorpha</taxon>
        <taxon>Strongyloidea</taxon>
        <taxon>Ancylostomatidae</taxon>
        <taxon>Bunostominae</taxon>
        <taxon>Necator</taxon>
    </lineage>
</organism>
<feature type="domain" description="Integrase catalytic" evidence="1">
    <location>
        <begin position="25"/>
        <end position="205"/>
    </location>
</feature>
<dbReference type="PANTHER" id="PTHR47331">
    <property type="entry name" value="PHD-TYPE DOMAIN-CONTAINING PROTEIN"/>
    <property type="match status" value="1"/>
</dbReference>
<evidence type="ECO:0000313" key="3">
    <source>
        <dbReference type="Proteomes" id="UP001303046"/>
    </source>
</evidence>
<sequence>MCKKAKSKSYALPDFPIHPKQRVTKPQYPFQRCGMDYMGPFNFKIDNLTRSKYWIMLISCLNTRAIFTEIVTSMSTAALLHVIWRFVATNGFPQWIICNNAKVFNTLKSHLFRKQPEDENVMDYCANSKISFHFIGSHSPWQGGFYERMVGTFKAAYRNAIKNNIFDIEMLKTLTAICSSIPLAYVSDEHSHHPLRPIDFLRPTALISMPRIELIEDFNPHTDLQGNLIEMWNSTNEILTLFWKRWRAEYLVSLRAVQKQSPPRTSRNRCTTKP</sequence>
<dbReference type="InterPro" id="IPR001584">
    <property type="entry name" value="Integrase_cat-core"/>
</dbReference>
<protein>
    <recommendedName>
        <fullName evidence="1">Integrase catalytic domain-containing protein</fullName>
    </recommendedName>
</protein>
<dbReference type="Gene3D" id="3.30.420.10">
    <property type="entry name" value="Ribonuclease H-like superfamily/Ribonuclease H"/>
    <property type="match status" value="1"/>
</dbReference>
<keyword evidence="3" id="KW-1185">Reference proteome</keyword>
<reference evidence="2 3" key="1">
    <citation type="submission" date="2023-08" db="EMBL/GenBank/DDBJ databases">
        <title>A Necator americanus chromosomal reference genome.</title>
        <authorList>
            <person name="Ilik V."/>
            <person name="Petrzelkova K.J."/>
            <person name="Pardy F."/>
            <person name="Fuh T."/>
            <person name="Niatou-Singa F.S."/>
            <person name="Gouil Q."/>
            <person name="Baker L."/>
            <person name="Ritchie M.E."/>
            <person name="Jex A.R."/>
            <person name="Gazzola D."/>
            <person name="Li H."/>
            <person name="Toshio Fujiwara R."/>
            <person name="Zhan B."/>
            <person name="Aroian R.V."/>
            <person name="Pafco B."/>
            <person name="Schwarz E.M."/>
        </authorList>
    </citation>
    <scope>NUCLEOTIDE SEQUENCE [LARGE SCALE GENOMIC DNA]</scope>
    <source>
        <strain evidence="2 3">Aroian</strain>
        <tissue evidence="2">Whole animal</tissue>
    </source>
</reference>
<accession>A0ABR1CE07</accession>
<proteinExistence type="predicted"/>
<evidence type="ECO:0000259" key="1">
    <source>
        <dbReference type="PROSITE" id="PS50994"/>
    </source>
</evidence>
<dbReference type="EMBL" id="JAVFWL010000002">
    <property type="protein sequence ID" value="KAK6735753.1"/>
    <property type="molecule type" value="Genomic_DNA"/>
</dbReference>
<evidence type="ECO:0000313" key="2">
    <source>
        <dbReference type="EMBL" id="KAK6735753.1"/>
    </source>
</evidence>
<gene>
    <name evidence="2" type="primary">Necator_chrII.g6576</name>
    <name evidence="2" type="ORF">RB195_018783</name>
</gene>
<dbReference type="InterPro" id="IPR036397">
    <property type="entry name" value="RNaseH_sf"/>
</dbReference>
<dbReference type="PROSITE" id="PS50994">
    <property type="entry name" value="INTEGRASE"/>
    <property type="match status" value="1"/>
</dbReference>
<dbReference type="InterPro" id="IPR012337">
    <property type="entry name" value="RNaseH-like_sf"/>
</dbReference>